<protein>
    <recommendedName>
        <fullName evidence="3">Serine protease</fullName>
    </recommendedName>
</protein>
<sequence>MLARRGLLALMPLSACTGLPSGESAGLPIASLVGTGFAALHAEGEGGPGALLGSAVAVAPGLVACTTHALPAGARTVWLRRGDGAPARRVPVLAHSPRMDLTILGDGEGLLTPAALCNRPVEAGDRIWAAGMPGIGPGVATGIVEIPDAILPRFGRGFTARLAALMGYSGGPVVGPDGCLRGLVAALPDGDGAGVLAALSGIDLGGLARGADRRVFILSIRQALEEVPRLGVA</sequence>
<comment type="caution">
    <text evidence="1">The sequence shown here is derived from an EMBL/GenBank/DDBJ whole genome shotgun (WGS) entry which is preliminary data.</text>
</comment>
<dbReference type="AlphaFoldDB" id="A0A840YBW3"/>
<accession>A0A840YBW3</accession>
<dbReference type="InterPro" id="IPR009003">
    <property type="entry name" value="Peptidase_S1_PA"/>
</dbReference>
<name>A0A840YBW3_9PROT</name>
<dbReference type="Gene3D" id="2.40.10.120">
    <property type="match status" value="1"/>
</dbReference>
<dbReference type="SUPFAM" id="SSF50494">
    <property type="entry name" value="Trypsin-like serine proteases"/>
    <property type="match status" value="1"/>
</dbReference>
<keyword evidence="2" id="KW-1185">Reference proteome</keyword>
<proteinExistence type="predicted"/>
<dbReference type="RefSeq" id="WP_184521299.1">
    <property type="nucleotide sequence ID" value="NZ_JACIJD010000033.1"/>
</dbReference>
<evidence type="ECO:0000313" key="2">
    <source>
        <dbReference type="Proteomes" id="UP000580654"/>
    </source>
</evidence>
<dbReference type="EMBL" id="JACIJD010000033">
    <property type="protein sequence ID" value="MBB5696199.1"/>
    <property type="molecule type" value="Genomic_DNA"/>
</dbReference>
<dbReference type="Proteomes" id="UP000580654">
    <property type="component" value="Unassembled WGS sequence"/>
</dbReference>
<reference evidence="1 2" key="1">
    <citation type="submission" date="2020-08" db="EMBL/GenBank/DDBJ databases">
        <title>Genomic Encyclopedia of Type Strains, Phase IV (KMG-IV): sequencing the most valuable type-strain genomes for metagenomic binning, comparative biology and taxonomic classification.</title>
        <authorList>
            <person name="Goeker M."/>
        </authorList>
    </citation>
    <scope>NUCLEOTIDE SEQUENCE [LARGE SCALE GENOMIC DNA]</scope>
    <source>
        <strain evidence="1 2">DSM 25622</strain>
    </source>
</reference>
<evidence type="ECO:0008006" key="3">
    <source>
        <dbReference type="Google" id="ProtNLM"/>
    </source>
</evidence>
<evidence type="ECO:0000313" key="1">
    <source>
        <dbReference type="EMBL" id="MBB5696199.1"/>
    </source>
</evidence>
<organism evidence="1 2">
    <name type="scientific">Muricoccus pecuniae</name>
    <dbReference type="NCBI Taxonomy" id="693023"/>
    <lineage>
        <taxon>Bacteria</taxon>
        <taxon>Pseudomonadati</taxon>
        <taxon>Pseudomonadota</taxon>
        <taxon>Alphaproteobacteria</taxon>
        <taxon>Acetobacterales</taxon>
        <taxon>Roseomonadaceae</taxon>
        <taxon>Muricoccus</taxon>
    </lineage>
</organism>
<gene>
    <name evidence="1" type="ORF">FHS87_004269</name>
</gene>